<dbReference type="GeneID" id="80020434"/>
<dbReference type="KEGG" id="vg:80020434"/>
<dbReference type="Proteomes" id="UP000683422">
    <property type="component" value="Segment"/>
</dbReference>
<keyword evidence="3" id="KW-1185">Reference proteome</keyword>
<name>A0A8F2D9C0_9CAUD</name>
<evidence type="ECO:0000313" key="2">
    <source>
        <dbReference type="EMBL" id="QWS68139.1"/>
    </source>
</evidence>
<dbReference type="EMBL" id="MZ028627">
    <property type="protein sequence ID" value="QWS68139.1"/>
    <property type="molecule type" value="Genomic_DNA"/>
</dbReference>
<protein>
    <recommendedName>
        <fullName evidence="4">Minor tail protein</fullName>
    </recommendedName>
</protein>
<feature type="compositionally biased region" description="Basic and acidic residues" evidence="1">
    <location>
        <begin position="83"/>
        <end position="95"/>
    </location>
</feature>
<dbReference type="RefSeq" id="YP_010755762.1">
    <property type="nucleotide sequence ID" value="NC_073474.1"/>
</dbReference>
<proteinExistence type="predicted"/>
<organism evidence="2 3">
    <name type="scientific">Gordonia phage VanLee</name>
    <dbReference type="NCBI Taxonomy" id="2845816"/>
    <lineage>
        <taxon>Viruses</taxon>
        <taxon>Duplodnaviria</taxon>
        <taxon>Heunggongvirae</taxon>
        <taxon>Uroviricota</taxon>
        <taxon>Caudoviricetes</taxon>
        <taxon>Kruegerviridae</taxon>
        <taxon>Vanleevirus</taxon>
        <taxon>Vanleevirus vanlee</taxon>
    </lineage>
</organism>
<gene>
    <name evidence="2" type="primary">21</name>
    <name evidence="2" type="ORF">SEA_VANLEE_21</name>
</gene>
<evidence type="ECO:0008006" key="4">
    <source>
        <dbReference type="Google" id="ProtNLM"/>
    </source>
</evidence>
<feature type="region of interest" description="Disordered" evidence="1">
    <location>
        <begin position="160"/>
        <end position="181"/>
    </location>
</feature>
<reference evidence="2" key="1">
    <citation type="submission" date="2021-04" db="EMBL/GenBank/DDBJ databases">
        <authorList>
            <person name="Barnhill K.B."/>
            <person name="Biggs A.M."/>
            <person name="Bland J."/>
            <person name="Choudhary H.M."/>
            <person name="Crogan R.E."/>
            <person name="Finocchiaro A.B."/>
            <person name="Franco V."/>
            <person name="Fuller T.A."/>
            <person name="Hanwacker C.G."/>
            <person name="Howard Z.E."/>
            <person name="Iqbal M."/>
            <person name="Mathew A.M."/>
            <person name="Miller S."/>
            <person name="Padhye S."/>
            <person name="Rainey E."/>
            <person name="Rodriguez A."/>
            <person name="Stewart E."/>
            <person name="Otero L.A."/>
            <person name="Chase M.A."/>
            <person name="Pollenz R.S."/>
            <person name="Garlena R.A."/>
            <person name="Russell D.A."/>
            <person name="Jacobs-Sera D."/>
            <person name="Hatfull G.F."/>
        </authorList>
    </citation>
    <scope>NUCLEOTIDE SEQUENCE</scope>
</reference>
<evidence type="ECO:0000313" key="3">
    <source>
        <dbReference type="Proteomes" id="UP000683422"/>
    </source>
</evidence>
<dbReference type="InterPro" id="IPR021226">
    <property type="entry name" value="Phage_gene29"/>
</dbReference>
<dbReference type="Pfam" id="PF10910">
    <property type="entry name" value="Phage_gene29"/>
    <property type="match status" value="1"/>
</dbReference>
<accession>A0A8F2D9C0</accession>
<sequence length="181" mass="20290">MSEGEETIPVQDTADYSDPRRHLAWMFPGIKLSDGGGLMTHPETYYNWSEHCIKAGAVHVDYIRSLANDDGFIHVSQLPHQEIERHPPTRGEDHWLNPTGKWVPVGTPREKRETVVDIDGYTAPEQAAVLEQYALAGKFTPEEVESFIARGLIRPEALAPAPLRMPDPVIDTSALDKREKP</sequence>
<feature type="region of interest" description="Disordered" evidence="1">
    <location>
        <begin position="83"/>
        <end position="106"/>
    </location>
</feature>
<evidence type="ECO:0000256" key="1">
    <source>
        <dbReference type="SAM" id="MobiDB-lite"/>
    </source>
</evidence>